<evidence type="ECO:0000313" key="1">
    <source>
        <dbReference type="EMBL" id="BCJ41695.1"/>
    </source>
</evidence>
<dbReference type="EMBL" id="AP023356">
    <property type="protein sequence ID" value="BCJ41695.1"/>
    <property type="molecule type" value="Genomic_DNA"/>
</dbReference>
<sequence>MSNAAKAKGTRWETALAAFFRTAGIGAYRPAQAGFRDVGDLHGLDPFVGQAKDYKSWQDAIREGLDGAEKQKLHAGQLYGVAFIKRARRGAGAGYAVTTVATWARVLIRLRRAEELLRDHVPIAVYDAHIRQAEAEAGEAFGKELSP</sequence>
<organism evidence="1 2">
    <name type="scientific">Actinoplanes ianthinogenes</name>
    <dbReference type="NCBI Taxonomy" id="122358"/>
    <lineage>
        <taxon>Bacteria</taxon>
        <taxon>Bacillati</taxon>
        <taxon>Actinomycetota</taxon>
        <taxon>Actinomycetes</taxon>
        <taxon>Micromonosporales</taxon>
        <taxon>Micromonosporaceae</taxon>
        <taxon>Actinoplanes</taxon>
    </lineage>
</organism>
<evidence type="ECO:0008006" key="3">
    <source>
        <dbReference type="Google" id="ProtNLM"/>
    </source>
</evidence>
<keyword evidence="2" id="KW-1185">Reference proteome</keyword>
<evidence type="ECO:0000313" key="2">
    <source>
        <dbReference type="Proteomes" id="UP000676967"/>
    </source>
</evidence>
<dbReference type="Proteomes" id="UP000676967">
    <property type="component" value="Chromosome"/>
</dbReference>
<reference evidence="1 2" key="1">
    <citation type="submission" date="2020-08" db="EMBL/GenBank/DDBJ databases">
        <title>Whole genome shotgun sequence of Actinoplanes ianthinogenes NBRC 13996.</title>
        <authorList>
            <person name="Komaki H."/>
            <person name="Tamura T."/>
        </authorList>
    </citation>
    <scope>NUCLEOTIDE SEQUENCE [LARGE SCALE GENOMIC DNA]</scope>
    <source>
        <strain evidence="1 2">NBRC 13996</strain>
    </source>
</reference>
<proteinExistence type="predicted"/>
<name>A0ABM7LR13_9ACTN</name>
<dbReference type="RefSeq" id="WP_189333198.1">
    <property type="nucleotide sequence ID" value="NZ_AP023356.1"/>
</dbReference>
<gene>
    <name evidence="1" type="ORF">Aiant_23520</name>
</gene>
<protein>
    <recommendedName>
        <fullName evidence="3">Holliday junction resolvase</fullName>
    </recommendedName>
</protein>
<accession>A0ABM7LR13</accession>